<evidence type="ECO:0000313" key="12">
    <source>
        <dbReference type="Proteomes" id="UP000361836"/>
    </source>
</evidence>
<dbReference type="SUPFAM" id="SSF160975">
    <property type="entry name" value="AF1531-like"/>
    <property type="match status" value="1"/>
</dbReference>
<dbReference type="Pfam" id="PF14579">
    <property type="entry name" value="HHH_6"/>
    <property type="match status" value="1"/>
</dbReference>
<dbReference type="Pfam" id="PF01336">
    <property type="entry name" value="tRNA_anti-codon"/>
    <property type="match status" value="1"/>
</dbReference>
<dbReference type="SMART" id="SM00481">
    <property type="entry name" value="POLIIIAc"/>
    <property type="match status" value="1"/>
</dbReference>
<dbReference type="InterPro" id="IPR003141">
    <property type="entry name" value="Pol/His_phosphatase_N"/>
</dbReference>
<dbReference type="SUPFAM" id="SSF89550">
    <property type="entry name" value="PHP domain-like"/>
    <property type="match status" value="1"/>
</dbReference>
<dbReference type="InterPro" id="IPR016195">
    <property type="entry name" value="Pol/histidinol_Pase-like"/>
</dbReference>
<reference evidence="11 12" key="1">
    <citation type="submission" date="2019-10" db="EMBL/GenBank/DDBJ databases">
        <authorList>
            <person name="Wolf R A."/>
        </authorList>
    </citation>
    <scope>NUCLEOTIDE SEQUENCE [LARGE SCALE GENOMIC DNA]</scope>
    <source>
        <strain evidence="11">Collinsella_aerofaciens_MC2</strain>
    </source>
</reference>
<dbReference type="GO" id="GO:0003887">
    <property type="term" value="F:DNA-directed DNA polymerase activity"/>
    <property type="evidence" value="ECO:0007669"/>
    <property type="project" value="UniProtKB-KW"/>
</dbReference>
<dbReference type="GO" id="GO:0008408">
    <property type="term" value="F:3'-5' exonuclease activity"/>
    <property type="evidence" value="ECO:0007669"/>
    <property type="project" value="InterPro"/>
</dbReference>
<comment type="catalytic activity">
    <reaction evidence="9">
        <text>DNA(n) + a 2'-deoxyribonucleoside 5'-triphosphate = DNA(n+1) + diphosphate</text>
        <dbReference type="Rhea" id="RHEA:22508"/>
        <dbReference type="Rhea" id="RHEA-COMP:17339"/>
        <dbReference type="Rhea" id="RHEA-COMP:17340"/>
        <dbReference type="ChEBI" id="CHEBI:33019"/>
        <dbReference type="ChEBI" id="CHEBI:61560"/>
        <dbReference type="ChEBI" id="CHEBI:173112"/>
        <dbReference type="EC" id="2.7.7.7"/>
    </reaction>
</comment>
<evidence type="ECO:0000256" key="6">
    <source>
        <dbReference type="ARBA" id="ARBA00022695"/>
    </source>
</evidence>
<dbReference type="Gene3D" id="3.20.20.140">
    <property type="entry name" value="Metal-dependent hydrolases"/>
    <property type="match status" value="1"/>
</dbReference>
<evidence type="ECO:0000259" key="10">
    <source>
        <dbReference type="SMART" id="SM00481"/>
    </source>
</evidence>
<dbReference type="PANTHER" id="PTHR32294">
    <property type="entry name" value="DNA POLYMERASE III SUBUNIT ALPHA"/>
    <property type="match status" value="1"/>
</dbReference>
<dbReference type="AlphaFoldDB" id="A0A5K1J7A3"/>
<dbReference type="Gene3D" id="1.10.150.870">
    <property type="match status" value="1"/>
</dbReference>
<dbReference type="Pfam" id="PF07733">
    <property type="entry name" value="DNA_pol3_alpha"/>
    <property type="match status" value="1"/>
</dbReference>
<dbReference type="EC" id="2.7.7.7" evidence="3"/>
<evidence type="ECO:0000256" key="9">
    <source>
        <dbReference type="ARBA" id="ARBA00049244"/>
    </source>
</evidence>
<evidence type="ECO:0000256" key="8">
    <source>
        <dbReference type="ARBA" id="ARBA00022932"/>
    </source>
</evidence>
<gene>
    <name evidence="11" type="primary">dnaE</name>
    <name evidence="11" type="ORF">KCJAJFAP_00637</name>
</gene>
<dbReference type="CDD" id="cd04485">
    <property type="entry name" value="DnaE_OBF"/>
    <property type="match status" value="1"/>
</dbReference>
<dbReference type="NCBIfam" id="NF004226">
    <property type="entry name" value="PRK05673.1"/>
    <property type="match status" value="1"/>
</dbReference>
<dbReference type="InterPro" id="IPR004805">
    <property type="entry name" value="DnaE2/DnaE/PolC"/>
</dbReference>
<evidence type="ECO:0000256" key="7">
    <source>
        <dbReference type="ARBA" id="ARBA00022705"/>
    </source>
</evidence>
<keyword evidence="6 11" id="KW-0548">Nucleotidyltransferase</keyword>
<proteinExistence type="inferred from homology"/>
<dbReference type="Pfam" id="PF02811">
    <property type="entry name" value="PHP"/>
    <property type="match status" value="1"/>
</dbReference>
<dbReference type="InterPro" id="IPR040982">
    <property type="entry name" value="DNA_pol3_finger"/>
</dbReference>
<evidence type="ECO:0000313" key="11">
    <source>
        <dbReference type="EMBL" id="VWL99441.1"/>
    </source>
</evidence>
<evidence type="ECO:0000256" key="2">
    <source>
        <dbReference type="ARBA" id="ARBA00009496"/>
    </source>
</evidence>
<dbReference type="InterPro" id="IPR029460">
    <property type="entry name" value="DNAPol_HHH"/>
</dbReference>
<evidence type="ECO:0000256" key="5">
    <source>
        <dbReference type="ARBA" id="ARBA00022679"/>
    </source>
</evidence>
<comment type="subcellular location">
    <subcellularLocation>
        <location evidence="1">Cytoplasm</location>
    </subcellularLocation>
</comment>
<feature type="domain" description="Polymerase/histidinol phosphatase N-terminal" evidence="10">
    <location>
        <begin position="4"/>
        <end position="131"/>
    </location>
</feature>
<organism evidence="11 12">
    <name type="scientific">Collinsella aerofaciens</name>
    <dbReference type="NCBI Taxonomy" id="74426"/>
    <lineage>
        <taxon>Bacteria</taxon>
        <taxon>Bacillati</taxon>
        <taxon>Actinomycetota</taxon>
        <taxon>Coriobacteriia</taxon>
        <taxon>Coriobacteriales</taxon>
        <taxon>Coriobacteriaceae</taxon>
        <taxon>Collinsella</taxon>
    </lineage>
</organism>
<dbReference type="Gene3D" id="1.10.10.1600">
    <property type="entry name" value="Bacterial DNA polymerase III alpha subunit, thumb domain"/>
    <property type="match status" value="1"/>
</dbReference>
<dbReference type="RefSeq" id="WP_152076798.1">
    <property type="nucleotide sequence ID" value="NZ_CAAKNU010000106.1"/>
</dbReference>
<dbReference type="NCBIfam" id="TIGR00594">
    <property type="entry name" value="polc"/>
    <property type="match status" value="1"/>
</dbReference>
<keyword evidence="5 11" id="KW-0808">Transferase</keyword>
<keyword evidence="12" id="KW-1185">Reference proteome</keyword>
<evidence type="ECO:0000256" key="4">
    <source>
        <dbReference type="ARBA" id="ARBA00019114"/>
    </source>
</evidence>
<dbReference type="InterPro" id="IPR004365">
    <property type="entry name" value="NA-bd_OB_tRNA"/>
</dbReference>
<sequence length="1267" mass="142241">MAFVHLHNHTVFSMLDGATRIQDMVNRAVELGMPAVAITDHGYMYGVPDLALACDAVNHNTPEYKTWSHDKAFLEKDRRDELVEPDPEANPREHAQYVKDMAMWDEKGNIDELKPPLVIKPIFGCEVYFTPDETLARDHKPELYHMILLAKDQEGYINLMQTVSEAAVQGFYYKPRVTLDNLRRHAKGMICTSACIAGIIPKYIDRGDMEGAIKWAETFRDTFDPGDFYIEIQEHGITTDNGLTDEQMDRTLIDIAKQVGVKVIATNDFHYLRREDAPVQDVIMCIGMNAKVDDPNRMRMTGSEFYMKTEEEMRAMFPYCPEACDNTIEIADKCYVELDWDSIILPRFPLLDPGETHESQFRRECEKGLRQHYGDDWATREIGGVNIKERFEYEYKVICDKGFAAYFLIVAEYVQWAKDNGIGVGPGRGSAAGAIVAYAMNITAFDPLENGLMFERFLSPQRTEMPDIDMDFDDERRLEVVEHVRQLYGPEKVTHVITYSTIKAKQAINDAARVLDYPVYMGQRLSKMVSSDPKVKLKQVLDKQPGKEDLFNPDFAEAYKKDDDARRIIDTALSIEGLTRGEGVHACAVLICRDPVNEHVPTKLDTKGGVEITQYEGHTVADMGLLKMDFLGLRTLTVISKAKANIKKNFGIDIKEEEIPFDDPEIFKLMGSGHTAGVFQVESAGMTATIKNMKPTEYKHVVALIALYRPGPLGAGMVSSYINRMNGKEPAVSYDDRLDDILGETYGTMVYQEQVMLISVEMCGFSKGESDSRIRKPVAKKKIKLLTSTVLHWEDGSDETTYDHWMNGAIKNNYTREVAQKIWDDVLEFASYAFNKSHSAGYAILVMQTAWLKAHYPHEYMAAVLTSYTGKTDKIVHYVSACRHDGIPVLSPDVNESGTEFTATKEGVRFGLAGIRGVGTGVAQTIIAEREAGGPFKTLHDFVERVDSSQANRRVIESLIKAGAFDSTGYPRRQMMHFVDKNNPENIIDAAVKRQKDRASGQTSFFDMFGDVEGSGFEVSVPDPDGQEWDRHLKLSQEKEVLGIYVSDHPLRPFEYALAKARDFSFSQIDTGYEVQNPTGGTINQEIPEGKALWWAGMVSSVSKRVTKNGDPMGIVQLEDMEGEATVVVFPKTYKEAEGYLYGEVDPETGVQLSDAFVRIKGKLERSDRGDQIIAQEIVPLELNEENNKPKVFEVMVPNSRFSQGNMARLATVLTTNPGGDRVEIFIEQVDGRVLRAEVPAKVNARSIPLLAEAKAIVGNQGRVTVI</sequence>
<dbReference type="InterPro" id="IPR004013">
    <property type="entry name" value="PHP_dom"/>
</dbReference>
<dbReference type="InterPro" id="IPR011708">
    <property type="entry name" value="DNA_pol3_alpha_NTPase_dom"/>
</dbReference>
<comment type="similarity">
    <text evidence="2">Belongs to the DNA polymerase type-C family. DnaE subfamily.</text>
</comment>
<dbReference type="GO" id="GO:0005737">
    <property type="term" value="C:cytoplasm"/>
    <property type="evidence" value="ECO:0007669"/>
    <property type="project" value="UniProtKB-SubCell"/>
</dbReference>
<dbReference type="GO" id="GO:0006260">
    <property type="term" value="P:DNA replication"/>
    <property type="evidence" value="ECO:0007669"/>
    <property type="project" value="UniProtKB-KW"/>
</dbReference>
<name>A0A5K1J7A3_9ACTN</name>
<dbReference type="GO" id="GO:0003676">
    <property type="term" value="F:nucleic acid binding"/>
    <property type="evidence" value="ECO:0007669"/>
    <property type="project" value="InterPro"/>
</dbReference>
<keyword evidence="7" id="KW-0235">DNA replication</keyword>
<evidence type="ECO:0000256" key="1">
    <source>
        <dbReference type="ARBA" id="ARBA00004496"/>
    </source>
</evidence>
<dbReference type="EMBL" id="CABWIE010000030">
    <property type="protein sequence ID" value="VWL99441.1"/>
    <property type="molecule type" value="Genomic_DNA"/>
</dbReference>
<dbReference type="InterPro" id="IPR041931">
    <property type="entry name" value="DNA_pol3_alpha_thumb_dom"/>
</dbReference>
<evidence type="ECO:0000256" key="3">
    <source>
        <dbReference type="ARBA" id="ARBA00012417"/>
    </source>
</evidence>
<accession>A0A5K1J7A3</accession>
<dbReference type="Pfam" id="PF17657">
    <property type="entry name" value="DNA_pol3_finger"/>
    <property type="match status" value="1"/>
</dbReference>
<dbReference type="Proteomes" id="UP000361836">
    <property type="component" value="Unassembled WGS sequence"/>
</dbReference>
<dbReference type="PANTHER" id="PTHR32294:SF0">
    <property type="entry name" value="DNA POLYMERASE III SUBUNIT ALPHA"/>
    <property type="match status" value="1"/>
</dbReference>
<dbReference type="CDD" id="cd12113">
    <property type="entry name" value="PHP_PolIIIA_DnaE3"/>
    <property type="match status" value="1"/>
</dbReference>
<keyword evidence="8" id="KW-0239">DNA-directed DNA polymerase</keyword>
<protein>
    <recommendedName>
        <fullName evidence="4">DNA polymerase III subunit alpha</fullName>
        <ecNumber evidence="3">2.7.7.7</ecNumber>
    </recommendedName>
</protein>